<gene>
    <name evidence="4" type="ORF">AE0388_3369</name>
</gene>
<dbReference type="PATRIC" id="fig|1703.6.peg.3329"/>
<accession>A0A0B8ZXX8</accession>
<keyword evidence="4" id="KW-0012">Acyltransferase</keyword>
<evidence type="ECO:0000313" key="4">
    <source>
        <dbReference type="EMBL" id="KHS51297.1"/>
    </source>
</evidence>
<evidence type="ECO:0000256" key="2">
    <source>
        <dbReference type="SAM" id="Phobius"/>
    </source>
</evidence>
<feature type="transmembrane region" description="Helical" evidence="2">
    <location>
        <begin position="146"/>
        <end position="165"/>
    </location>
</feature>
<feature type="transmembrane region" description="Helical" evidence="2">
    <location>
        <begin position="266"/>
        <end position="287"/>
    </location>
</feature>
<feature type="transmembrane region" description="Helical" evidence="2">
    <location>
        <begin position="61"/>
        <end position="82"/>
    </location>
</feature>
<feature type="transmembrane region" description="Helical" evidence="2">
    <location>
        <begin position="102"/>
        <end position="125"/>
    </location>
</feature>
<dbReference type="GO" id="GO:0016747">
    <property type="term" value="F:acyltransferase activity, transferring groups other than amino-acyl groups"/>
    <property type="evidence" value="ECO:0007669"/>
    <property type="project" value="InterPro"/>
</dbReference>
<keyword evidence="2" id="KW-0472">Membrane</keyword>
<dbReference type="RefSeq" id="WP_052240200.1">
    <property type="nucleotide sequence ID" value="NZ_JTJZ01000022.1"/>
</dbReference>
<dbReference type="OrthoDB" id="8206682at2"/>
<dbReference type="InterPro" id="IPR002656">
    <property type="entry name" value="Acyl_transf_3_dom"/>
</dbReference>
<feature type="compositionally biased region" description="Basic and acidic residues" evidence="1">
    <location>
        <begin position="39"/>
        <end position="48"/>
    </location>
</feature>
<comment type="caution">
    <text evidence="4">The sequence shown here is derived from an EMBL/GenBank/DDBJ whole genome shotgun (WGS) entry which is preliminary data.</text>
</comment>
<keyword evidence="2" id="KW-0812">Transmembrane</keyword>
<feature type="transmembrane region" description="Helical" evidence="2">
    <location>
        <begin position="213"/>
        <end position="231"/>
    </location>
</feature>
<feature type="transmembrane region" description="Helical" evidence="2">
    <location>
        <begin position="185"/>
        <end position="204"/>
    </location>
</feature>
<feature type="transmembrane region" description="Helical" evidence="2">
    <location>
        <begin position="237"/>
        <end position="254"/>
    </location>
</feature>
<organism evidence="4 5">
    <name type="scientific">Brevibacterium linens</name>
    <dbReference type="NCBI Taxonomy" id="1703"/>
    <lineage>
        <taxon>Bacteria</taxon>
        <taxon>Bacillati</taxon>
        <taxon>Actinomycetota</taxon>
        <taxon>Actinomycetes</taxon>
        <taxon>Micrococcales</taxon>
        <taxon>Brevibacteriaceae</taxon>
        <taxon>Brevibacterium</taxon>
    </lineage>
</organism>
<keyword evidence="5" id="KW-1185">Reference proteome</keyword>
<evidence type="ECO:0000256" key="1">
    <source>
        <dbReference type="SAM" id="MobiDB-lite"/>
    </source>
</evidence>
<feature type="region of interest" description="Disordered" evidence="1">
    <location>
        <begin position="27"/>
        <end position="53"/>
    </location>
</feature>
<evidence type="ECO:0000259" key="3">
    <source>
        <dbReference type="Pfam" id="PF01757"/>
    </source>
</evidence>
<feature type="transmembrane region" description="Helical" evidence="2">
    <location>
        <begin position="518"/>
        <end position="537"/>
    </location>
</feature>
<feature type="domain" description="Acyltransferase 3" evidence="3">
    <location>
        <begin position="57"/>
        <end position="424"/>
    </location>
</feature>
<feature type="transmembrane region" description="Helical" evidence="2">
    <location>
        <begin position="495"/>
        <end position="512"/>
    </location>
</feature>
<keyword evidence="2" id="KW-1133">Transmembrane helix</keyword>
<dbReference type="Proteomes" id="UP000031488">
    <property type="component" value="Unassembled WGS sequence"/>
</dbReference>
<dbReference type="EMBL" id="JTJZ01000022">
    <property type="protein sequence ID" value="KHS51297.1"/>
    <property type="molecule type" value="Genomic_DNA"/>
</dbReference>
<protein>
    <submittedName>
        <fullName evidence="4">Acyltransferase 3</fullName>
    </submittedName>
</protein>
<dbReference type="Pfam" id="PF01757">
    <property type="entry name" value="Acyl_transf_3"/>
    <property type="match status" value="1"/>
</dbReference>
<reference evidence="4 5" key="1">
    <citation type="submission" date="2014-11" db="EMBL/GenBank/DDBJ databases">
        <title>Draft Genome Sequence of Brevibacterium linens AE038-8.</title>
        <authorList>
            <person name="Maizel D."/>
            <person name="Utturkar S.M."/>
            <person name="Brown S.D."/>
            <person name="Ferrero M."/>
            <person name="Rosen B.P."/>
        </authorList>
    </citation>
    <scope>NUCLEOTIDE SEQUENCE [LARGE SCALE GENOMIC DNA]</scope>
    <source>
        <strain evidence="4 5">AE038-8</strain>
    </source>
</reference>
<feature type="transmembrane region" description="Helical" evidence="2">
    <location>
        <begin position="299"/>
        <end position="316"/>
    </location>
</feature>
<feature type="transmembrane region" description="Helical" evidence="2">
    <location>
        <begin position="406"/>
        <end position="427"/>
    </location>
</feature>
<name>A0A0B8ZXX8_BRELN</name>
<proteinExistence type="predicted"/>
<keyword evidence="4" id="KW-0808">Transferase</keyword>
<feature type="transmembrane region" description="Helical" evidence="2">
    <location>
        <begin position="364"/>
        <end position="386"/>
    </location>
</feature>
<sequence length="541" mass="57305">MTLALNDPLPSDDHDDVPLLAARIAPNSAPAPLHGHANPRNDKVERRSSPTKPHRDRAIDLLRFGCLVVVVILHSMMSAAVVGPDGAVEPTVALSDTPGFAAASWFFQIMPLFFIIGGYAGITGWRRARARGGTWTDYLRARLRRLAVPVAVLIGLAGIGLSVAGELGVSADLLGEASLRIGQPLWFLAVYVGLTAVVPIAVHFHETGPRRSLAALSGAVIVVDGLVAVTGMTGLGYLNFLFVWPLVQQLGFFYADALDRPVRRPITWFVLVAALLSLVGLVATGVYSPNMLVNLNPPTGALVLLGVVQMCGLRLGHARLSRMLNAADENTTTSTGEAALDPRVLRAQIWGRLIAWGNRYGMHVYLWHMSIVIILIGGLGTLAQAVSLVPGASGLVLPEIGSSWWWATRLPWLIVVMVLSGLVAMAAERIPFPSEQRLAAVGRTIAAIVREMRGREMRGQGSAASHVDADDVAPAVSRAGADDVTSTLGHPRLRAAIAVGAATAGIAVALLVGIAPLIWTFVAFSLLIASLTISAGLTPRR</sequence>
<evidence type="ECO:0000313" key="5">
    <source>
        <dbReference type="Proteomes" id="UP000031488"/>
    </source>
</evidence>
<dbReference type="AlphaFoldDB" id="A0A0B8ZXX8"/>